<accession>A0ABU1WTJ8</accession>
<keyword evidence="1" id="KW-1133">Transmembrane helix</keyword>
<comment type="caution">
    <text evidence="2">The sequence shown here is derived from an EMBL/GenBank/DDBJ whole genome shotgun (WGS) entry which is preliminary data.</text>
</comment>
<evidence type="ECO:0000313" key="2">
    <source>
        <dbReference type="EMBL" id="MDR7152629.1"/>
    </source>
</evidence>
<sequence length="274" mass="30631">MPSEAALFWLVVAAFFFFDNLIIVPHGCDLLRFGRRGQLRYDASGRLTAAGREVVLLNPLNLFDRGLVTTRCFGDIDPRQWRRTRTLVSAALPTLNAFSSLGYAYLVLVVFLAALSFQIGFTPALVAFVGLHVLVWSIATSALILWRSRLQLTRSEAFSSAVEAFFVPAYLMNLGKRLIYKKRVAVSALGLGLRELKRMQDEDERMAFTLKMKNRLDMLEMTQGYEVAEDEHAPQVTDPVDTRAGDLGSLGAAALIHLSTTQQWIQRARSCLTI</sequence>
<keyword evidence="1" id="KW-0472">Membrane</keyword>
<evidence type="ECO:0000256" key="1">
    <source>
        <dbReference type="SAM" id="Phobius"/>
    </source>
</evidence>
<feature type="transmembrane region" description="Helical" evidence="1">
    <location>
        <begin position="87"/>
        <end position="115"/>
    </location>
</feature>
<reference evidence="2 3" key="1">
    <citation type="submission" date="2023-07" db="EMBL/GenBank/DDBJ databases">
        <title>Sorghum-associated microbial communities from plants grown in Nebraska, USA.</title>
        <authorList>
            <person name="Schachtman D."/>
        </authorList>
    </citation>
    <scope>NUCLEOTIDE SEQUENCE [LARGE SCALE GENOMIC DNA]</scope>
    <source>
        <strain evidence="2 3">4249</strain>
    </source>
</reference>
<keyword evidence="3" id="KW-1185">Reference proteome</keyword>
<dbReference type="Proteomes" id="UP001265700">
    <property type="component" value="Unassembled WGS sequence"/>
</dbReference>
<name>A0ABU1WTJ8_9BURK</name>
<protein>
    <submittedName>
        <fullName evidence="2">Uncharacterized protein</fullName>
    </submittedName>
</protein>
<organism evidence="2 3">
    <name type="scientific">Hydrogenophaga palleronii</name>
    <dbReference type="NCBI Taxonomy" id="65655"/>
    <lineage>
        <taxon>Bacteria</taxon>
        <taxon>Pseudomonadati</taxon>
        <taxon>Pseudomonadota</taxon>
        <taxon>Betaproteobacteria</taxon>
        <taxon>Burkholderiales</taxon>
        <taxon>Comamonadaceae</taxon>
        <taxon>Hydrogenophaga</taxon>
    </lineage>
</organism>
<keyword evidence="1" id="KW-0812">Transmembrane</keyword>
<dbReference type="EMBL" id="JAVDWU010000012">
    <property type="protein sequence ID" value="MDR7152629.1"/>
    <property type="molecule type" value="Genomic_DNA"/>
</dbReference>
<evidence type="ECO:0000313" key="3">
    <source>
        <dbReference type="Proteomes" id="UP001265700"/>
    </source>
</evidence>
<feature type="transmembrane region" description="Helical" evidence="1">
    <location>
        <begin position="121"/>
        <end position="146"/>
    </location>
</feature>
<dbReference type="RefSeq" id="WP_310321548.1">
    <property type="nucleotide sequence ID" value="NZ_JAVDWU010000012.1"/>
</dbReference>
<proteinExistence type="predicted"/>
<feature type="transmembrane region" description="Helical" evidence="1">
    <location>
        <begin position="6"/>
        <end position="31"/>
    </location>
</feature>
<gene>
    <name evidence="2" type="ORF">J2W49_004607</name>
</gene>